<feature type="binding site" evidence="8">
    <location>
        <position position="89"/>
    </location>
    <ligand>
        <name>ATP</name>
        <dbReference type="ChEBI" id="CHEBI:30616"/>
    </ligand>
</feature>
<gene>
    <name evidence="8" type="primary">ydiU</name>
    <name evidence="8" type="synonym">selO</name>
    <name evidence="9" type="ORF">LZA78_01255</name>
</gene>
<evidence type="ECO:0000256" key="4">
    <source>
        <dbReference type="ARBA" id="ARBA00022723"/>
    </source>
</evidence>
<evidence type="ECO:0000256" key="5">
    <source>
        <dbReference type="ARBA" id="ARBA00022741"/>
    </source>
</evidence>
<keyword evidence="2 8" id="KW-0808">Transferase</keyword>
<feature type="active site" description="Proton acceptor" evidence="8">
    <location>
        <position position="245"/>
    </location>
</feature>
<dbReference type="Proteomes" id="UP001521181">
    <property type="component" value="Unassembled WGS sequence"/>
</dbReference>
<comment type="catalytic activity">
    <reaction evidence="8">
        <text>L-tyrosyl-[protein] + UTP = O-(5'-uridylyl)-L-tyrosyl-[protein] + diphosphate</text>
        <dbReference type="Rhea" id="RHEA:83887"/>
        <dbReference type="Rhea" id="RHEA-COMP:10136"/>
        <dbReference type="Rhea" id="RHEA-COMP:20238"/>
        <dbReference type="ChEBI" id="CHEBI:33019"/>
        <dbReference type="ChEBI" id="CHEBI:46398"/>
        <dbReference type="ChEBI" id="CHEBI:46858"/>
        <dbReference type="ChEBI" id="CHEBI:90602"/>
    </reaction>
</comment>
<evidence type="ECO:0000256" key="1">
    <source>
        <dbReference type="ARBA" id="ARBA00009747"/>
    </source>
</evidence>
<dbReference type="EC" id="2.7.7.-" evidence="8"/>
<evidence type="ECO:0000256" key="7">
    <source>
        <dbReference type="ARBA" id="ARBA00022842"/>
    </source>
</evidence>
<feature type="binding site" evidence="8">
    <location>
        <position position="122"/>
    </location>
    <ligand>
        <name>ATP</name>
        <dbReference type="ChEBI" id="CHEBI:30616"/>
    </ligand>
</feature>
<comment type="function">
    <text evidence="8">Nucleotidyltransferase involved in the post-translational modification of proteins. It can catalyze the addition of adenosine monophosphate (AMP) or uridine monophosphate (UMP) to a protein, resulting in modifications known as AMPylation and UMPylation.</text>
</comment>
<dbReference type="PANTHER" id="PTHR32057:SF14">
    <property type="entry name" value="PROTEIN ADENYLYLTRANSFERASE SELO, MITOCHONDRIAL"/>
    <property type="match status" value="1"/>
</dbReference>
<sequence>MTLPFDNSYARLPERFYARQDPVPVKAPGLVALNRPLAERLGLDADWLSGPEGLAMLSGNAMPPGAEPLAQAYAGHQFGGWVPTLGDGRAILLGEVVAPDGARFDIQLKGAGRTPFSRRGDGRAWIGPVLREYIVSEAFAALGIPTTRALAAITTGEVVVRDAMGRPGAILSRVASSHVRVGTFQYFAARGDEDALKSLCNFMISRHYPDAAGPLDLLNSVVAAQADLVARWMSVGFIHGVMNTDNMALSGETIDFGPCAFMDAYHPQTVFSSIDQFGRYAYANQPQIAAWNLAQLATCLLPLMGERDTAIETATEAVHGFAPLYQDAWLRYMGAKLGLSTAAEDDRPLIEDLLSRMAVERADFTRTFHGLRSGKARAEFIDPTAFDTWAPKWQARLAREENPTAVMAAANPVRIPRNHRIEEVIVAATDGNFTPFERLSAALRAPFIDDPAFAEFEQAPVPEERVLRTFCGT</sequence>
<evidence type="ECO:0000256" key="8">
    <source>
        <dbReference type="HAMAP-Rule" id="MF_00692"/>
    </source>
</evidence>
<dbReference type="EC" id="2.7.7.108" evidence="8"/>
<comment type="catalytic activity">
    <reaction evidence="8">
        <text>L-seryl-[protein] + ATP = 3-O-(5'-adenylyl)-L-seryl-[protein] + diphosphate</text>
        <dbReference type="Rhea" id="RHEA:58120"/>
        <dbReference type="Rhea" id="RHEA-COMP:9863"/>
        <dbReference type="Rhea" id="RHEA-COMP:15073"/>
        <dbReference type="ChEBI" id="CHEBI:29999"/>
        <dbReference type="ChEBI" id="CHEBI:30616"/>
        <dbReference type="ChEBI" id="CHEBI:33019"/>
        <dbReference type="ChEBI" id="CHEBI:142516"/>
        <dbReference type="EC" id="2.7.7.108"/>
    </reaction>
</comment>
<evidence type="ECO:0000256" key="2">
    <source>
        <dbReference type="ARBA" id="ARBA00022679"/>
    </source>
</evidence>
<evidence type="ECO:0000256" key="6">
    <source>
        <dbReference type="ARBA" id="ARBA00022840"/>
    </source>
</evidence>
<reference evidence="9 10" key="1">
    <citation type="submission" date="2021-12" db="EMBL/GenBank/DDBJ databases">
        <title>Sinirhodobacter sp. WL0062 is a bacterium isolated from seawater.</title>
        <authorList>
            <person name="Wang L."/>
            <person name="He W."/>
            <person name="Zhang D.-F."/>
        </authorList>
    </citation>
    <scope>NUCLEOTIDE SEQUENCE [LARGE SCALE GENOMIC DNA]</scope>
    <source>
        <strain evidence="9 10">WL0062</strain>
    </source>
</reference>
<organism evidence="9 10">
    <name type="scientific">Rhodobacter flavimaris</name>
    <dbReference type="NCBI Taxonomy" id="2907145"/>
    <lineage>
        <taxon>Bacteria</taxon>
        <taxon>Pseudomonadati</taxon>
        <taxon>Pseudomonadota</taxon>
        <taxon>Alphaproteobacteria</taxon>
        <taxon>Rhodobacterales</taxon>
        <taxon>Rhodobacter group</taxon>
        <taxon>Rhodobacter</taxon>
    </lineage>
</organism>
<feature type="binding site" evidence="8">
    <location>
        <position position="109"/>
    </location>
    <ligand>
        <name>ATP</name>
        <dbReference type="ChEBI" id="CHEBI:30616"/>
    </ligand>
</feature>
<comment type="catalytic activity">
    <reaction evidence="8">
        <text>L-seryl-[protein] + UTP = O-(5'-uridylyl)-L-seryl-[protein] + diphosphate</text>
        <dbReference type="Rhea" id="RHEA:64604"/>
        <dbReference type="Rhea" id="RHEA-COMP:9863"/>
        <dbReference type="Rhea" id="RHEA-COMP:16635"/>
        <dbReference type="ChEBI" id="CHEBI:29999"/>
        <dbReference type="ChEBI" id="CHEBI:33019"/>
        <dbReference type="ChEBI" id="CHEBI:46398"/>
        <dbReference type="ChEBI" id="CHEBI:156051"/>
    </reaction>
</comment>
<keyword evidence="3 8" id="KW-0548">Nucleotidyltransferase</keyword>
<evidence type="ECO:0000256" key="3">
    <source>
        <dbReference type="ARBA" id="ARBA00022695"/>
    </source>
</evidence>
<keyword evidence="6 8" id="KW-0067">ATP-binding</keyword>
<comment type="cofactor">
    <cofactor evidence="8">
        <name>Mg(2+)</name>
        <dbReference type="ChEBI" id="CHEBI:18420"/>
    </cofactor>
    <cofactor evidence="8">
        <name>Mn(2+)</name>
        <dbReference type="ChEBI" id="CHEBI:29035"/>
    </cofactor>
</comment>
<comment type="catalytic activity">
    <reaction evidence="8">
        <text>L-histidyl-[protein] + UTP = N(tele)-(5'-uridylyl)-L-histidyl-[protein] + diphosphate</text>
        <dbReference type="Rhea" id="RHEA:83891"/>
        <dbReference type="Rhea" id="RHEA-COMP:9745"/>
        <dbReference type="Rhea" id="RHEA-COMP:20239"/>
        <dbReference type="ChEBI" id="CHEBI:29979"/>
        <dbReference type="ChEBI" id="CHEBI:33019"/>
        <dbReference type="ChEBI" id="CHEBI:46398"/>
        <dbReference type="ChEBI" id="CHEBI:233474"/>
    </reaction>
</comment>
<keyword evidence="5 8" id="KW-0547">Nucleotide-binding</keyword>
<feature type="binding site" evidence="8">
    <location>
        <position position="246"/>
    </location>
    <ligand>
        <name>Mg(2+)</name>
        <dbReference type="ChEBI" id="CHEBI:18420"/>
    </ligand>
</feature>
<feature type="binding site" evidence="8">
    <location>
        <position position="255"/>
    </location>
    <ligand>
        <name>Mg(2+)</name>
        <dbReference type="ChEBI" id="CHEBI:18420"/>
    </ligand>
</feature>
<comment type="catalytic activity">
    <reaction evidence="8">
        <text>L-tyrosyl-[protein] + ATP = O-(5'-adenylyl)-L-tyrosyl-[protein] + diphosphate</text>
        <dbReference type="Rhea" id="RHEA:54288"/>
        <dbReference type="Rhea" id="RHEA-COMP:10136"/>
        <dbReference type="Rhea" id="RHEA-COMP:13846"/>
        <dbReference type="ChEBI" id="CHEBI:30616"/>
        <dbReference type="ChEBI" id="CHEBI:33019"/>
        <dbReference type="ChEBI" id="CHEBI:46858"/>
        <dbReference type="ChEBI" id="CHEBI:83624"/>
        <dbReference type="EC" id="2.7.7.108"/>
    </reaction>
</comment>
<keyword evidence="10" id="KW-1185">Reference proteome</keyword>
<keyword evidence="4 8" id="KW-0479">Metal-binding</keyword>
<comment type="catalytic activity">
    <reaction evidence="8">
        <text>L-threonyl-[protein] + ATP = 3-O-(5'-adenylyl)-L-threonyl-[protein] + diphosphate</text>
        <dbReference type="Rhea" id="RHEA:54292"/>
        <dbReference type="Rhea" id="RHEA-COMP:11060"/>
        <dbReference type="Rhea" id="RHEA-COMP:13847"/>
        <dbReference type="ChEBI" id="CHEBI:30013"/>
        <dbReference type="ChEBI" id="CHEBI:30616"/>
        <dbReference type="ChEBI" id="CHEBI:33019"/>
        <dbReference type="ChEBI" id="CHEBI:138113"/>
        <dbReference type="EC" id="2.7.7.108"/>
    </reaction>
</comment>
<dbReference type="NCBIfam" id="NF000658">
    <property type="entry name" value="PRK00029.1"/>
    <property type="match status" value="1"/>
</dbReference>
<evidence type="ECO:0000313" key="9">
    <source>
        <dbReference type="EMBL" id="MCE5972118.1"/>
    </source>
</evidence>
<dbReference type="RefSeq" id="WP_233675140.1">
    <property type="nucleotide sequence ID" value="NZ_JAJUOS010000001.1"/>
</dbReference>
<feature type="binding site" evidence="8">
    <location>
        <position position="88"/>
    </location>
    <ligand>
        <name>ATP</name>
        <dbReference type="ChEBI" id="CHEBI:30616"/>
    </ligand>
</feature>
<feature type="binding site" evidence="8">
    <location>
        <position position="121"/>
    </location>
    <ligand>
        <name>ATP</name>
        <dbReference type="ChEBI" id="CHEBI:30616"/>
    </ligand>
</feature>
<keyword evidence="8" id="KW-0464">Manganese</keyword>
<dbReference type="Pfam" id="PF02696">
    <property type="entry name" value="SelO"/>
    <property type="match status" value="1"/>
</dbReference>
<dbReference type="HAMAP" id="MF_00692">
    <property type="entry name" value="SelO"/>
    <property type="match status" value="1"/>
</dbReference>
<feature type="binding site" evidence="8">
    <location>
        <position position="255"/>
    </location>
    <ligand>
        <name>ATP</name>
        <dbReference type="ChEBI" id="CHEBI:30616"/>
    </ligand>
</feature>
<feature type="binding site" evidence="8">
    <location>
        <position position="86"/>
    </location>
    <ligand>
        <name>ATP</name>
        <dbReference type="ChEBI" id="CHEBI:30616"/>
    </ligand>
</feature>
<dbReference type="PANTHER" id="PTHR32057">
    <property type="entry name" value="PROTEIN ADENYLYLTRANSFERASE SELO, MITOCHONDRIAL"/>
    <property type="match status" value="1"/>
</dbReference>
<accession>A0ABS8YR04</accession>
<feature type="binding site" evidence="8">
    <location>
        <position position="173"/>
    </location>
    <ligand>
        <name>ATP</name>
        <dbReference type="ChEBI" id="CHEBI:30616"/>
    </ligand>
</feature>
<dbReference type="EMBL" id="JAJUOS010000001">
    <property type="protein sequence ID" value="MCE5972118.1"/>
    <property type="molecule type" value="Genomic_DNA"/>
</dbReference>
<protein>
    <recommendedName>
        <fullName evidence="8">Protein nucleotidyltransferase YdiU</fullName>
        <ecNumber evidence="8">2.7.7.-</ecNumber>
    </recommendedName>
    <alternativeName>
        <fullName evidence="8">Protein adenylyltransferase YdiU</fullName>
        <ecNumber evidence="8">2.7.7.108</ecNumber>
    </alternativeName>
    <alternativeName>
        <fullName evidence="8">Protein uridylyltransferase YdiU</fullName>
        <ecNumber evidence="8">2.7.7.-</ecNumber>
    </alternativeName>
</protein>
<dbReference type="InterPro" id="IPR003846">
    <property type="entry name" value="SelO"/>
</dbReference>
<proteinExistence type="inferred from homology"/>
<evidence type="ECO:0000313" key="10">
    <source>
        <dbReference type="Proteomes" id="UP001521181"/>
    </source>
</evidence>
<feature type="binding site" evidence="8">
    <location>
        <position position="180"/>
    </location>
    <ligand>
        <name>ATP</name>
        <dbReference type="ChEBI" id="CHEBI:30616"/>
    </ligand>
</feature>
<comment type="similarity">
    <text evidence="1 8">Belongs to the SELO family.</text>
</comment>
<comment type="caution">
    <text evidence="9">The sequence shown here is derived from an EMBL/GenBank/DDBJ whole genome shotgun (WGS) entry which is preliminary data.</text>
</comment>
<keyword evidence="7 8" id="KW-0460">Magnesium</keyword>
<name>A0ABS8YR04_9RHOB</name>